<dbReference type="EMBL" id="BTCM01000001">
    <property type="protein sequence ID" value="GMK53961.1"/>
    <property type="molecule type" value="Genomic_DNA"/>
</dbReference>
<evidence type="ECO:0000313" key="2">
    <source>
        <dbReference type="EMBL" id="GMK53961.1"/>
    </source>
</evidence>
<reference evidence="2" key="2">
    <citation type="submission" date="2023-06" db="EMBL/GenBank/DDBJ databases">
        <authorList>
            <person name="Kobayashi Y."/>
            <person name="Kayamori A."/>
            <person name="Aoki K."/>
            <person name="Shiwa Y."/>
            <person name="Fujita N."/>
            <person name="Sugita T."/>
            <person name="Iwasaki W."/>
            <person name="Tanaka N."/>
            <person name="Takashima M."/>
        </authorList>
    </citation>
    <scope>NUCLEOTIDE SEQUENCE</scope>
    <source>
        <strain evidence="2">HIS016</strain>
    </source>
</reference>
<feature type="compositionally biased region" description="Polar residues" evidence="1">
    <location>
        <begin position="46"/>
        <end position="61"/>
    </location>
</feature>
<proteinExistence type="predicted"/>
<gene>
    <name evidence="2" type="ORF">CspeluHIS016_0105470</name>
</gene>
<keyword evidence="3" id="KW-1185">Reference proteome</keyword>
<evidence type="ECO:0000256" key="1">
    <source>
        <dbReference type="SAM" id="MobiDB-lite"/>
    </source>
</evidence>
<evidence type="ECO:0000313" key="3">
    <source>
        <dbReference type="Proteomes" id="UP001222932"/>
    </source>
</evidence>
<sequence length="143" mass="15475">MASESAVVGWSPGAPSSLRPLPNTTTGSDANDEAPPYYVPEAADDPTSNRYPRTWMSSSSDGGCGERVRATAEWIDNKCCCGCTPTQRANEACAIIRAGERVRRGYRADWAETVSERVESAPSDHIIQVGSCPRLLLETRLVQ</sequence>
<comment type="caution">
    <text evidence="2">The sequence shown here is derived from an EMBL/GenBank/DDBJ whole genome shotgun (WGS) entry which is preliminary data.</text>
</comment>
<name>A0AAD3Y885_9TREE</name>
<feature type="region of interest" description="Disordered" evidence="1">
    <location>
        <begin position="1"/>
        <end position="64"/>
    </location>
</feature>
<organism evidence="2 3">
    <name type="scientific">Cutaneotrichosporon spelunceum</name>
    <dbReference type="NCBI Taxonomy" id="1672016"/>
    <lineage>
        <taxon>Eukaryota</taxon>
        <taxon>Fungi</taxon>
        <taxon>Dikarya</taxon>
        <taxon>Basidiomycota</taxon>
        <taxon>Agaricomycotina</taxon>
        <taxon>Tremellomycetes</taxon>
        <taxon>Trichosporonales</taxon>
        <taxon>Trichosporonaceae</taxon>
        <taxon>Cutaneotrichosporon</taxon>
    </lineage>
</organism>
<reference evidence="2" key="1">
    <citation type="journal article" date="2023" name="BMC Genomics">
        <title>Chromosome-level genome assemblies of Cutaneotrichosporon spp. (Trichosporonales, Basidiomycota) reveal imbalanced evolution between nucleotide sequences and chromosome synteny.</title>
        <authorList>
            <person name="Kobayashi Y."/>
            <person name="Kayamori A."/>
            <person name="Aoki K."/>
            <person name="Shiwa Y."/>
            <person name="Matsutani M."/>
            <person name="Fujita N."/>
            <person name="Sugita T."/>
            <person name="Iwasaki W."/>
            <person name="Tanaka N."/>
            <person name="Takashima M."/>
        </authorList>
    </citation>
    <scope>NUCLEOTIDE SEQUENCE</scope>
    <source>
        <strain evidence="2">HIS016</strain>
    </source>
</reference>
<dbReference type="Proteomes" id="UP001222932">
    <property type="component" value="Unassembled WGS sequence"/>
</dbReference>
<dbReference type="AlphaFoldDB" id="A0AAD3Y885"/>
<accession>A0AAD3Y885</accession>
<protein>
    <submittedName>
        <fullName evidence="2">Uncharacterized protein</fullName>
    </submittedName>
</protein>